<dbReference type="InterPro" id="IPR020603">
    <property type="entry name" value="MraZ_dom"/>
</dbReference>
<comment type="caution">
    <text evidence="9">The sequence shown here is derived from an EMBL/GenBank/DDBJ whole genome shotgun (WGS) entry which is preliminary data.</text>
</comment>
<keyword evidence="3" id="KW-0677">Repeat</keyword>
<dbReference type="CDD" id="cd16320">
    <property type="entry name" value="MraZ_N"/>
    <property type="match status" value="1"/>
</dbReference>
<feature type="domain" description="SpoVT-AbrB" evidence="8">
    <location>
        <begin position="5"/>
        <end position="52"/>
    </location>
</feature>
<dbReference type="InterPro" id="IPR037914">
    <property type="entry name" value="SpoVT-AbrB_sf"/>
</dbReference>
<dbReference type="GO" id="GO:0000976">
    <property type="term" value="F:transcription cis-regulatory region binding"/>
    <property type="evidence" value="ECO:0007669"/>
    <property type="project" value="TreeGrafter"/>
</dbReference>
<evidence type="ECO:0000256" key="1">
    <source>
        <dbReference type="ARBA" id="ARBA00013860"/>
    </source>
</evidence>
<evidence type="ECO:0000259" key="8">
    <source>
        <dbReference type="PROSITE" id="PS51740"/>
    </source>
</evidence>
<keyword evidence="2 7" id="KW-0963">Cytoplasm</keyword>
<gene>
    <name evidence="7 9" type="primary">mraZ</name>
    <name evidence="9" type="ORF">H8D24_05865</name>
</gene>
<dbReference type="Gene3D" id="3.40.1550.20">
    <property type="entry name" value="Transcriptional regulator MraZ domain"/>
    <property type="match status" value="1"/>
</dbReference>
<protein>
    <recommendedName>
        <fullName evidence="1 7">Transcriptional regulator MraZ</fullName>
    </recommendedName>
</protein>
<sequence length="147" mass="16616">MFRGNKTVSLDSKGRISIPSHYRTRLLEASGGTVIVAPSFRSSSLDLFPLYEWEEKVENYIDTLDSKKQILLRRAVIGRAQECEMDGSGRILLSQKLRDYAGLEKSAVLAGVGYKLELWNEVDWIEASLEEEGLSKEDLSLLEDVYI</sequence>
<evidence type="ECO:0000313" key="9">
    <source>
        <dbReference type="EMBL" id="MBC8519914.1"/>
    </source>
</evidence>
<dbReference type="Pfam" id="PF02381">
    <property type="entry name" value="MraZ"/>
    <property type="match status" value="2"/>
</dbReference>
<evidence type="ECO:0000256" key="6">
    <source>
        <dbReference type="ARBA" id="ARBA00023163"/>
    </source>
</evidence>
<name>A0A8J6TNI9_9GAMM</name>
<dbReference type="PROSITE" id="PS51740">
    <property type="entry name" value="SPOVT_ABRB"/>
    <property type="match status" value="2"/>
</dbReference>
<proteinExistence type="inferred from homology"/>
<dbReference type="Proteomes" id="UP000654401">
    <property type="component" value="Unassembled WGS sequence"/>
</dbReference>
<dbReference type="PANTHER" id="PTHR34701">
    <property type="entry name" value="TRANSCRIPTIONAL REGULATOR MRAZ"/>
    <property type="match status" value="1"/>
</dbReference>
<reference evidence="9 10" key="1">
    <citation type="submission" date="2020-08" db="EMBL/GenBank/DDBJ databases">
        <title>Bridging the membrane lipid divide: bacteria of the FCB group superphylum have the potential to synthesize archaeal ether lipids.</title>
        <authorList>
            <person name="Villanueva L."/>
            <person name="Von Meijenfeldt F.A.B."/>
            <person name="Westbye A.B."/>
            <person name="Yadav S."/>
            <person name="Hopmans E.C."/>
            <person name="Dutilh B.E."/>
            <person name="Sinninghe Damste J.S."/>
        </authorList>
    </citation>
    <scope>NUCLEOTIDE SEQUENCE [LARGE SCALE GENOMIC DNA]</scope>
    <source>
        <strain evidence="9">NIOZ-UU100</strain>
    </source>
</reference>
<comment type="subunit">
    <text evidence="7">Forms oligomers.</text>
</comment>
<keyword evidence="4 7" id="KW-0805">Transcription regulation</keyword>
<evidence type="ECO:0000256" key="2">
    <source>
        <dbReference type="ARBA" id="ARBA00022490"/>
    </source>
</evidence>
<feature type="domain" description="SpoVT-AbrB" evidence="8">
    <location>
        <begin position="80"/>
        <end position="123"/>
    </location>
</feature>
<evidence type="ECO:0000256" key="7">
    <source>
        <dbReference type="HAMAP-Rule" id="MF_01008"/>
    </source>
</evidence>
<dbReference type="InterPro" id="IPR038619">
    <property type="entry name" value="MraZ_sf"/>
</dbReference>
<dbReference type="GO" id="GO:2000143">
    <property type="term" value="P:negative regulation of DNA-templated transcription initiation"/>
    <property type="evidence" value="ECO:0007669"/>
    <property type="project" value="TreeGrafter"/>
</dbReference>
<dbReference type="GO" id="GO:0009295">
    <property type="term" value="C:nucleoid"/>
    <property type="evidence" value="ECO:0007669"/>
    <property type="project" value="UniProtKB-SubCell"/>
</dbReference>
<organism evidence="9 10">
    <name type="scientific">Candidatus Thiopontia autotrophica</name>
    <dbReference type="NCBI Taxonomy" id="2841688"/>
    <lineage>
        <taxon>Bacteria</taxon>
        <taxon>Pseudomonadati</taxon>
        <taxon>Pseudomonadota</taxon>
        <taxon>Gammaproteobacteria</taxon>
        <taxon>Candidatus Thiopontia</taxon>
    </lineage>
</organism>
<evidence type="ECO:0000256" key="5">
    <source>
        <dbReference type="ARBA" id="ARBA00023125"/>
    </source>
</evidence>
<evidence type="ECO:0000256" key="3">
    <source>
        <dbReference type="ARBA" id="ARBA00022737"/>
    </source>
</evidence>
<dbReference type="InterPro" id="IPR035644">
    <property type="entry name" value="MraZ_C"/>
</dbReference>
<dbReference type="NCBIfam" id="TIGR00242">
    <property type="entry name" value="division/cell wall cluster transcriptional repressor MraZ"/>
    <property type="match status" value="1"/>
</dbReference>
<dbReference type="InterPro" id="IPR035642">
    <property type="entry name" value="MraZ_N"/>
</dbReference>
<dbReference type="CDD" id="cd16321">
    <property type="entry name" value="MraZ_C"/>
    <property type="match status" value="1"/>
</dbReference>
<dbReference type="InterPro" id="IPR003444">
    <property type="entry name" value="MraZ"/>
</dbReference>
<keyword evidence="6 7" id="KW-0804">Transcription</keyword>
<evidence type="ECO:0000313" key="10">
    <source>
        <dbReference type="Proteomes" id="UP000654401"/>
    </source>
</evidence>
<accession>A0A8J6TNI9</accession>
<dbReference type="SUPFAM" id="SSF89447">
    <property type="entry name" value="AbrB/MazE/MraZ-like"/>
    <property type="match status" value="1"/>
</dbReference>
<comment type="similarity">
    <text evidence="7">Belongs to the MraZ family.</text>
</comment>
<dbReference type="GO" id="GO:0005737">
    <property type="term" value="C:cytoplasm"/>
    <property type="evidence" value="ECO:0007669"/>
    <property type="project" value="UniProtKB-UniRule"/>
</dbReference>
<comment type="subcellular location">
    <subcellularLocation>
        <location evidence="7">Cytoplasm</location>
        <location evidence="7">Nucleoid</location>
    </subcellularLocation>
</comment>
<dbReference type="InterPro" id="IPR007159">
    <property type="entry name" value="SpoVT-AbrB_dom"/>
</dbReference>
<dbReference type="PANTHER" id="PTHR34701:SF1">
    <property type="entry name" value="TRANSCRIPTIONAL REGULATOR MRAZ"/>
    <property type="match status" value="1"/>
</dbReference>
<keyword evidence="5 7" id="KW-0238">DNA-binding</keyword>
<evidence type="ECO:0000256" key="4">
    <source>
        <dbReference type="ARBA" id="ARBA00023015"/>
    </source>
</evidence>
<dbReference type="GO" id="GO:0003700">
    <property type="term" value="F:DNA-binding transcription factor activity"/>
    <property type="evidence" value="ECO:0007669"/>
    <property type="project" value="UniProtKB-UniRule"/>
</dbReference>
<dbReference type="AlphaFoldDB" id="A0A8J6TNI9"/>
<dbReference type="EMBL" id="JACNFK010000029">
    <property type="protein sequence ID" value="MBC8519914.1"/>
    <property type="molecule type" value="Genomic_DNA"/>
</dbReference>
<dbReference type="HAMAP" id="MF_01008">
    <property type="entry name" value="MraZ"/>
    <property type="match status" value="1"/>
</dbReference>